<dbReference type="Proteomes" id="UP001517376">
    <property type="component" value="Unassembled WGS sequence"/>
</dbReference>
<dbReference type="EMBL" id="JAAATW010000003">
    <property type="protein sequence ID" value="NBE08711.1"/>
    <property type="molecule type" value="Genomic_DNA"/>
</dbReference>
<dbReference type="RefSeq" id="WP_161767757.1">
    <property type="nucleotide sequence ID" value="NZ_JAAATW010000003.1"/>
</dbReference>
<name>A0ABW9Y9K1_9RHOB</name>
<evidence type="ECO:0000313" key="3">
    <source>
        <dbReference type="Proteomes" id="UP001517376"/>
    </source>
</evidence>
<protein>
    <submittedName>
        <fullName evidence="2">Uncharacterized protein</fullName>
    </submittedName>
</protein>
<comment type="caution">
    <text evidence="2">The sequence shown here is derived from an EMBL/GenBank/DDBJ whole genome shotgun (WGS) entry which is preliminary data.</text>
</comment>
<proteinExistence type="predicted"/>
<evidence type="ECO:0000313" key="2">
    <source>
        <dbReference type="EMBL" id="NBE08711.1"/>
    </source>
</evidence>
<evidence type="ECO:0000256" key="1">
    <source>
        <dbReference type="SAM" id="MobiDB-lite"/>
    </source>
</evidence>
<accession>A0ABW9Y9K1</accession>
<gene>
    <name evidence="2" type="ORF">GU920_14315</name>
</gene>
<sequence>MLDSDASFFLVPEFQSSHGARRSRSAPSSDLVNDAAQGTEFCLPPLSDAGAPGITAGVAALAAFGFPSASFMPEEARIAADFSRTDGVIAPVALPILADAPSAGGESRADDIMDAGSDSLFLESGEDTAALPTEARAITPRRPMRFTFARETPEPGRIALPAPNLFDGVFDSNTLSGADIDPRLQRSRARALARLAAHEATLPPEARNLWHDDGAEPDAPLAATEATETAPAVLPDATPPAMTMTAPESVADPSTATPAAPVTPRRAVRQIAVTRRTPRPRPEIAAIHDPLQDHLHQIRDALYAPLPDTADAAEATATSPIPARAPILARLVALIMALAVMRTLLTLHRALTRPRAPRFPALLPALRRLMVSPLRLPARAAAITALILVLAQTVPRDLM</sequence>
<keyword evidence="3" id="KW-1185">Reference proteome</keyword>
<organism evidence="2 3">
    <name type="scientific">Paragemmobacter ruber</name>
    <dbReference type="NCBI Taxonomy" id="1985673"/>
    <lineage>
        <taxon>Bacteria</taxon>
        <taxon>Pseudomonadati</taxon>
        <taxon>Pseudomonadota</taxon>
        <taxon>Alphaproteobacteria</taxon>
        <taxon>Rhodobacterales</taxon>
        <taxon>Paracoccaceae</taxon>
        <taxon>Paragemmobacter</taxon>
    </lineage>
</organism>
<feature type="region of interest" description="Disordered" evidence="1">
    <location>
        <begin position="231"/>
        <end position="263"/>
    </location>
</feature>
<reference evidence="3" key="1">
    <citation type="submission" date="2020-01" db="EMBL/GenBank/DDBJ databases">
        <title>Sphingomonas sp. strain CSW-10.</title>
        <authorList>
            <person name="Chen W.-M."/>
        </authorList>
    </citation>
    <scope>NUCLEOTIDE SEQUENCE [LARGE SCALE GENOMIC DNA]</scope>
    <source>
        <strain evidence="3">CCP-1</strain>
    </source>
</reference>